<proteinExistence type="predicted"/>
<keyword evidence="3" id="KW-0233">DNA recombination</keyword>
<dbReference type="InterPro" id="IPR036162">
    <property type="entry name" value="Resolvase-like_N_sf"/>
</dbReference>
<dbReference type="Pfam" id="PF13408">
    <property type="entry name" value="Zn_ribbon_recom"/>
    <property type="match status" value="1"/>
</dbReference>
<feature type="domain" description="Recombinase" evidence="9">
    <location>
        <begin position="170"/>
        <end position="285"/>
    </location>
</feature>
<feature type="coiled-coil region" evidence="6">
    <location>
        <begin position="377"/>
        <end position="455"/>
    </location>
</feature>
<dbReference type="AlphaFoldDB" id="A0A5D3YL32"/>
<evidence type="ECO:0000256" key="7">
    <source>
        <dbReference type="SAM" id="MobiDB-lite"/>
    </source>
</evidence>
<dbReference type="InterPro" id="IPR050639">
    <property type="entry name" value="SSR_resolvase"/>
</dbReference>
<dbReference type="PANTHER" id="PTHR30461:SF23">
    <property type="entry name" value="DNA RECOMBINASE-RELATED"/>
    <property type="match status" value="1"/>
</dbReference>
<keyword evidence="11" id="KW-1185">Reference proteome</keyword>
<dbReference type="InterPro" id="IPR025827">
    <property type="entry name" value="Zn_ribbon_recom_dom"/>
</dbReference>
<gene>
    <name evidence="10" type="ORF">LX73_0145</name>
</gene>
<evidence type="ECO:0000259" key="9">
    <source>
        <dbReference type="PROSITE" id="PS51737"/>
    </source>
</evidence>
<feature type="active site" description="O-(5'-phospho-DNA)-serine intermediate" evidence="4 5">
    <location>
        <position position="17"/>
    </location>
</feature>
<comment type="caution">
    <text evidence="10">The sequence shown here is derived from an EMBL/GenBank/DDBJ whole genome shotgun (WGS) entry which is preliminary data.</text>
</comment>
<dbReference type="Gene3D" id="3.90.1750.20">
    <property type="entry name" value="Putative Large Serine Recombinase, Chain B, Domain 2"/>
    <property type="match status" value="1"/>
</dbReference>
<keyword evidence="1" id="KW-0229">DNA integration</keyword>
<dbReference type="GO" id="GO:0000150">
    <property type="term" value="F:DNA strand exchange activity"/>
    <property type="evidence" value="ECO:0007669"/>
    <property type="project" value="InterPro"/>
</dbReference>
<feature type="domain" description="Resolvase/invertase-type recombinase catalytic" evidence="8">
    <location>
        <begin position="9"/>
        <end position="162"/>
    </location>
</feature>
<dbReference type="EMBL" id="VNHY01000001">
    <property type="protein sequence ID" value="TYP94855.1"/>
    <property type="molecule type" value="Genomic_DNA"/>
</dbReference>
<sequence length="561" mass="64666">MAKKTKKKKVAIYIRVSTVEQSENDFSSLDGQESQCKAWINNRNQIESKDYEIHEIYKDMKSGKDLKRPGIKRLQKDAKDGEFDLLVVTKLDRVSRSLHDFLKLVSELDEHGVNIAVVTQQIDTSTPAGKALQRLLLVFAEFERDMNSQRTKEKMLESAKQGRWQGGYPPLGYDVGDKKVLQINEKEAEEVKEVYNRYFELKSSTKVAQSLNKDGYTTKDWVTSKGEPRGGDKYESRQILRILKSQVYLGKIEHNDDVFEGKHDPIIEQETFDKAQEVLESNRIKPKKYDKTDTPAVLTSVAECGLCDSSLTTTSTKKSSGKKYYYYKCLKKNREGNTKGHAPKPLSVPSLDNFVFNTFKLLFEEPEILKAVKKRSKFEGESQIEKLEKKIKRLNQQIKSTSKDITKTKKLLTKDAGDRSEEILLEQLENLALKKEEHEDELEFCTSEKKRLSDQKTIDTKSYQKILKHFIEEWENGDPDKREDHIKALVRRVTSNVDRDKTGMIEVEYIADKKLEAEWPKIEKCESGSEKSLPVRTSSFNGSPGRIRTYDRSVNSRLLCR</sequence>
<dbReference type="InterPro" id="IPR038109">
    <property type="entry name" value="DNA_bind_recomb_sf"/>
</dbReference>
<reference evidence="10 11" key="1">
    <citation type="submission" date="2019-07" db="EMBL/GenBank/DDBJ databases">
        <title>Genomic Encyclopedia of Archaeal and Bacterial Type Strains, Phase II (KMG-II): from individual species to whole genera.</title>
        <authorList>
            <person name="Goeker M."/>
        </authorList>
    </citation>
    <scope>NUCLEOTIDE SEQUENCE [LARGE SCALE GENOMIC DNA]</scope>
    <source>
        <strain evidence="10 11">DSM 21935</strain>
    </source>
</reference>
<dbReference type="InterPro" id="IPR006118">
    <property type="entry name" value="Recombinase_CS"/>
</dbReference>
<dbReference type="PROSITE" id="PS51736">
    <property type="entry name" value="RECOMBINASES_3"/>
    <property type="match status" value="1"/>
</dbReference>
<protein>
    <submittedName>
        <fullName evidence="10">Site-specific DNA recombinase</fullName>
    </submittedName>
</protein>
<organism evidence="10 11">
    <name type="scientific">Fodinibius salinus</name>
    <dbReference type="NCBI Taxonomy" id="860790"/>
    <lineage>
        <taxon>Bacteria</taxon>
        <taxon>Pseudomonadati</taxon>
        <taxon>Balneolota</taxon>
        <taxon>Balneolia</taxon>
        <taxon>Balneolales</taxon>
        <taxon>Balneolaceae</taxon>
        <taxon>Fodinibius</taxon>
    </lineage>
</organism>
<dbReference type="Pfam" id="PF07508">
    <property type="entry name" value="Recombinase"/>
    <property type="match status" value="1"/>
</dbReference>
<keyword evidence="2" id="KW-0238">DNA-binding</keyword>
<dbReference type="InterPro" id="IPR011109">
    <property type="entry name" value="DNA_bind_recombinase_dom"/>
</dbReference>
<dbReference type="CDD" id="cd03768">
    <property type="entry name" value="SR_ResInv"/>
    <property type="match status" value="1"/>
</dbReference>
<keyword evidence="6" id="KW-0175">Coiled coil</keyword>
<name>A0A5D3YL32_9BACT</name>
<dbReference type="PROSITE" id="PS51737">
    <property type="entry name" value="RECOMBINASE_DNA_BIND"/>
    <property type="match status" value="1"/>
</dbReference>
<evidence type="ECO:0000256" key="1">
    <source>
        <dbReference type="ARBA" id="ARBA00022908"/>
    </source>
</evidence>
<dbReference type="PANTHER" id="PTHR30461">
    <property type="entry name" value="DNA-INVERTASE FROM LAMBDOID PROPHAGE"/>
    <property type="match status" value="1"/>
</dbReference>
<accession>A0A5D3YL32</accession>
<feature type="region of interest" description="Disordered" evidence="7">
    <location>
        <begin position="527"/>
        <end position="547"/>
    </location>
</feature>
<dbReference type="GO" id="GO:0003677">
    <property type="term" value="F:DNA binding"/>
    <property type="evidence" value="ECO:0007669"/>
    <property type="project" value="UniProtKB-KW"/>
</dbReference>
<evidence type="ECO:0000256" key="3">
    <source>
        <dbReference type="ARBA" id="ARBA00023172"/>
    </source>
</evidence>
<dbReference type="PROSITE" id="PS00397">
    <property type="entry name" value="RECOMBINASES_1"/>
    <property type="match status" value="1"/>
</dbReference>
<evidence type="ECO:0000256" key="2">
    <source>
        <dbReference type="ARBA" id="ARBA00023125"/>
    </source>
</evidence>
<evidence type="ECO:0000259" key="8">
    <source>
        <dbReference type="PROSITE" id="PS51736"/>
    </source>
</evidence>
<dbReference type="Proteomes" id="UP000324595">
    <property type="component" value="Unassembled WGS sequence"/>
</dbReference>
<dbReference type="Gene3D" id="3.40.50.1390">
    <property type="entry name" value="Resolvase, N-terminal catalytic domain"/>
    <property type="match status" value="1"/>
</dbReference>
<evidence type="ECO:0000256" key="6">
    <source>
        <dbReference type="SAM" id="Coils"/>
    </source>
</evidence>
<evidence type="ECO:0000313" key="10">
    <source>
        <dbReference type="EMBL" id="TYP94855.1"/>
    </source>
</evidence>
<evidence type="ECO:0000256" key="4">
    <source>
        <dbReference type="PIRSR" id="PIRSR606118-50"/>
    </source>
</evidence>
<evidence type="ECO:0000256" key="5">
    <source>
        <dbReference type="PROSITE-ProRule" id="PRU10137"/>
    </source>
</evidence>
<evidence type="ECO:0000313" key="11">
    <source>
        <dbReference type="Proteomes" id="UP000324595"/>
    </source>
</evidence>
<dbReference type="GO" id="GO:0015074">
    <property type="term" value="P:DNA integration"/>
    <property type="evidence" value="ECO:0007669"/>
    <property type="project" value="UniProtKB-KW"/>
</dbReference>
<dbReference type="Pfam" id="PF00239">
    <property type="entry name" value="Resolvase"/>
    <property type="match status" value="1"/>
</dbReference>
<dbReference type="SUPFAM" id="SSF53041">
    <property type="entry name" value="Resolvase-like"/>
    <property type="match status" value="1"/>
</dbReference>
<dbReference type="InterPro" id="IPR006119">
    <property type="entry name" value="Resolv_N"/>
</dbReference>
<dbReference type="SMART" id="SM00857">
    <property type="entry name" value="Resolvase"/>
    <property type="match status" value="1"/>
</dbReference>